<feature type="region of interest" description="Disordered" evidence="1">
    <location>
        <begin position="1"/>
        <end position="65"/>
    </location>
</feature>
<reference evidence="2" key="1">
    <citation type="submission" date="2019-10" db="EMBL/GenBank/DDBJ databases">
        <authorList>
            <consortium name="DOE Joint Genome Institute"/>
            <person name="Kuo A."/>
            <person name="Miyauchi S."/>
            <person name="Kiss E."/>
            <person name="Drula E."/>
            <person name="Kohler A."/>
            <person name="Sanchez-Garcia M."/>
            <person name="Andreopoulos B."/>
            <person name="Barry K.W."/>
            <person name="Bonito G."/>
            <person name="Buee M."/>
            <person name="Carver A."/>
            <person name="Chen C."/>
            <person name="Cichocki N."/>
            <person name="Clum A."/>
            <person name="Culley D."/>
            <person name="Crous P.W."/>
            <person name="Fauchery L."/>
            <person name="Girlanda M."/>
            <person name="Hayes R."/>
            <person name="Keri Z."/>
            <person name="LaButti K."/>
            <person name="Lipzen A."/>
            <person name="Lombard V."/>
            <person name="Magnuson J."/>
            <person name="Maillard F."/>
            <person name="Morin E."/>
            <person name="Murat C."/>
            <person name="Nolan M."/>
            <person name="Ohm R."/>
            <person name="Pangilinan J."/>
            <person name="Pereira M."/>
            <person name="Perotto S."/>
            <person name="Peter M."/>
            <person name="Riley R."/>
            <person name="Sitrit Y."/>
            <person name="Stielow B."/>
            <person name="Szollosi G."/>
            <person name="Zifcakova L."/>
            <person name="Stursova M."/>
            <person name="Spatafora J.W."/>
            <person name="Tedersoo L."/>
            <person name="Vaario L.-M."/>
            <person name="Yamada A."/>
            <person name="Yan M."/>
            <person name="Wang P."/>
            <person name="Xu J."/>
            <person name="Bruns T."/>
            <person name="Baldrian P."/>
            <person name="Vilgalys R."/>
            <person name="Henrissat B."/>
            <person name="Grigoriev I.V."/>
            <person name="Hibbett D."/>
            <person name="Nagy L.G."/>
            <person name="Martin F.M."/>
        </authorList>
    </citation>
    <scope>NUCLEOTIDE SEQUENCE</scope>
    <source>
        <strain evidence="2">BED1</strain>
    </source>
</reference>
<gene>
    <name evidence="2" type="ORF">L210DRAFT_3652356</name>
</gene>
<sequence>MYPFRPSSESESNYPIEYPGSATEQQNIGQGGLGHDQGSQAYYSHHGHETQGPGNQQVSGQQQNTQAQVIPVHDSEGSNEGYQAYYPQYGHETQDLGMQQMSGQQQNTQAVIPSQGSQSEGYQAYYSQYDQGTQAFGTQETSGWQQSTLIPDQGGSHEVYSQHGHGTHGFVTQEISGWQQSTLIPGQGGSNEGYQAHYSQHDHEIQGTGNQQLSGQAIISSQESQNEGYQAYYSQHGHEIQGFGIQDMFGWQQNSVNSSQRAYQDFVGHYSPIPDSDSNIFLENAQNQPSQFKPPLSQENLLYSTLPMEANALEHPTSSTSTVLPANSNIYLQLVQDIMQYEWRYPASTIKRLQTNTSHPINIVLSEFLISGNYIVLVLSEFAYT</sequence>
<keyword evidence="3" id="KW-1185">Reference proteome</keyword>
<name>A0AAD4G930_BOLED</name>
<evidence type="ECO:0000256" key="1">
    <source>
        <dbReference type="SAM" id="MobiDB-lite"/>
    </source>
</evidence>
<organism evidence="2 3">
    <name type="scientific">Boletus edulis BED1</name>
    <dbReference type="NCBI Taxonomy" id="1328754"/>
    <lineage>
        <taxon>Eukaryota</taxon>
        <taxon>Fungi</taxon>
        <taxon>Dikarya</taxon>
        <taxon>Basidiomycota</taxon>
        <taxon>Agaricomycotina</taxon>
        <taxon>Agaricomycetes</taxon>
        <taxon>Agaricomycetidae</taxon>
        <taxon>Boletales</taxon>
        <taxon>Boletineae</taxon>
        <taxon>Boletaceae</taxon>
        <taxon>Boletoideae</taxon>
        <taxon>Boletus</taxon>
    </lineage>
</organism>
<proteinExistence type="predicted"/>
<dbReference type="EMBL" id="WHUW01000073">
    <property type="protein sequence ID" value="KAF8428463.1"/>
    <property type="molecule type" value="Genomic_DNA"/>
</dbReference>
<evidence type="ECO:0000313" key="3">
    <source>
        <dbReference type="Proteomes" id="UP001194468"/>
    </source>
</evidence>
<accession>A0AAD4G930</accession>
<reference evidence="2" key="2">
    <citation type="journal article" date="2020" name="Nat. Commun.">
        <title>Large-scale genome sequencing of mycorrhizal fungi provides insights into the early evolution of symbiotic traits.</title>
        <authorList>
            <person name="Miyauchi S."/>
            <person name="Kiss E."/>
            <person name="Kuo A."/>
            <person name="Drula E."/>
            <person name="Kohler A."/>
            <person name="Sanchez-Garcia M."/>
            <person name="Morin E."/>
            <person name="Andreopoulos B."/>
            <person name="Barry K.W."/>
            <person name="Bonito G."/>
            <person name="Buee M."/>
            <person name="Carver A."/>
            <person name="Chen C."/>
            <person name="Cichocki N."/>
            <person name="Clum A."/>
            <person name="Culley D."/>
            <person name="Crous P.W."/>
            <person name="Fauchery L."/>
            <person name="Girlanda M."/>
            <person name="Hayes R.D."/>
            <person name="Keri Z."/>
            <person name="LaButti K."/>
            <person name="Lipzen A."/>
            <person name="Lombard V."/>
            <person name="Magnuson J."/>
            <person name="Maillard F."/>
            <person name="Murat C."/>
            <person name="Nolan M."/>
            <person name="Ohm R.A."/>
            <person name="Pangilinan J."/>
            <person name="Pereira M.F."/>
            <person name="Perotto S."/>
            <person name="Peter M."/>
            <person name="Pfister S."/>
            <person name="Riley R."/>
            <person name="Sitrit Y."/>
            <person name="Stielow J.B."/>
            <person name="Szollosi G."/>
            <person name="Zifcakova L."/>
            <person name="Stursova M."/>
            <person name="Spatafora J.W."/>
            <person name="Tedersoo L."/>
            <person name="Vaario L.M."/>
            <person name="Yamada A."/>
            <person name="Yan M."/>
            <person name="Wang P."/>
            <person name="Xu J."/>
            <person name="Bruns T."/>
            <person name="Baldrian P."/>
            <person name="Vilgalys R."/>
            <person name="Dunand C."/>
            <person name="Henrissat B."/>
            <person name="Grigoriev I.V."/>
            <person name="Hibbett D."/>
            <person name="Nagy L.G."/>
            <person name="Martin F.M."/>
        </authorList>
    </citation>
    <scope>NUCLEOTIDE SEQUENCE</scope>
    <source>
        <strain evidence="2">BED1</strain>
    </source>
</reference>
<comment type="caution">
    <text evidence="2">The sequence shown here is derived from an EMBL/GenBank/DDBJ whole genome shotgun (WGS) entry which is preliminary data.</text>
</comment>
<dbReference type="AlphaFoldDB" id="A0AAD4G930"/>
<evidence type="ECO:0000313" key="2">
    <source>
        <dbReference type="EMBL" id="KAF8428463.1"/>
    </source>
</evidence>
<feature type="compositionally biased region" description="Low complexity" evidence="1">
    <location>
        <begin position="51"/>
        <end position="65"/>
    </location>
</feature>
<protein>
    <submittedName>
        <fullName evidence="2">Uncharacterized protein</fullName>
    </submittedName>
</protein>
<dbReference type="Proteomes" id="UP001194468">
    <property type="component" value="Unassembled WGS sequence"/>
</dbReference>